<evidence type="ECO:0000256" key="1">
    <source>
        <dbReference type="SAM" id="Phobius"/>
    </source>
</evidence>
<dbReference type="AlphaFoldDB" id="A0A401J6H1"/>
<evidence type="ECO:0000313" key="3">
    <source>
        <dbReference type="Proteomes" id="UP000290975"/>
    </source>
</evidence>
<dbReference type="Proteomes" id="UP000290975">
    <property type="component" value="Unassembled WGS sequence"/>
</dbReference>
<dbReference type="EMBL" id="BBQY01000033">
    <property type="protein sequence ID" value="GBH32227.1"/>
    <property type="molecule type" value="Genomic_DNA"/>
</dbReference>
<organism evidence="2 3">
    <name type="scientific">Sphingobium xenophagum</name>
    <dbReference type="NCBI Taxonomy" id="121428"/>
    <lineage>
        <taxon>Bacteria</taxon>
        <taxon>Pseudomonadati</taxon>
        <taxon>Pseudomonadota</taxon>
        <taxon>Alphaproteobacteria</taxon>
        <taxon>Sphingomonadales</taxon>
        <taxon>Sphingomonadaceae</taxon>
        <taxon>Sphingobium</taxon>
    </lineage>
</organism>
<comment type="caution">
    <text evidence="2">The sequence shown here is derived from an EMBL/GenBank/DDBJ whole genome shotgun (WGS) entry which is preliminary data.</text>
</comment>
<accession>A0A401J6H1</accession>
<gene>
    <name evidence="2" type="ORF">MBESOW_P3462</name>
</gene>
<feature type="transmembrane region" description="Helical" evidence="1">
    <location>
        <begin position="42"/>
        <end position="62"/>
    </location>
</feature>
<keyword evidence="1" id="KW-1133">Transmembrane helix</keyword>
<keyword evidence="1" id="KW-0472">Membrane</keyword>
<sequence>MLEIKEYIAQATGLSHDVLHVHVGLALYLCARVIFQGRGGAIVSFSLIVVIALLGEMSDFVINDGVLSSREPDHLADIIGTCFWPMMLCGISLLDLRDIRVSLPATQLDRETQPRAVN</sequence>
<reference evidence="2 3" key="1">
    <citation type="submission" date="2014-12" db="EMBL/GenBank/DDBJ databases">
        <title>Whole genome sequencing of Sphingobium xenophagum OW59.</title>
        <authorList>
            <person name="Ohta Y."/>
            <person name="Nishi S."/>
            <person name="Hatada Y."/>
        </authorList>
    </citation>
    <scope>NUCLEOTIDE SEQUENCE [LARGE SCALE GENOMIC DNA]</scope>
    <source>
        <strain evidence="2 3">OW59</strain>
    </source>
</reference>
<name>A0A401J6H1_SPHXE</name>
<protein>
    <submittedName>
        <fullName evidence="2">Uncharacterized protein</fullName>
    </submittedName>
</protein>
<proteinExistence type="predicted"/>
<keyword evidence="1" id="KW-0812">Transmembrane</keyword>
<evidence type="ECO:0000313" key="2">
    <source>
        <dbReference type="EMBL" id="GBH32227.1"/>
    </source>
</evidence>
<keyword evidence="3" id="KW-1185">Reference proteome</keyword>
<feature type="transmembrane region" description="Helical" evidence="1">
    <location>
        <begin position="74"/>
        <end position="94"/>
    </location>
</feature>